<keyword evidence="2" id="KW-0472">Membrane</keyword>
<feature type="transmembrane region" description="Helical" evidence="2">
    <location>
        <begin position="33"/>
        <end position="57"/>
    </location>
</feature>
<evidence type="ECO:0000313" key="3">
    <source>
        <dbReference type="EMBL" id="OGM53856.1"/>
    </source>
</evidence>
<gene>
    <name evidence="3" type="ORF">A3E44_05565</name>
</gene>
<sequence length="217" mass="22928">MEAAENITAGQVGVPPVGPDRAAKPAADKKSTILNWLIVFVTVTLIVVLFTIAVLALRAPETVSVDEGDAFSTPELIEELVKKFEQTAPSSQYSLGDLGAEVTTLISQSKTSYIFSPNGEQEVRTGNLDDGFVSSLLAGIEYKVIGEVEEDGFVKVSASGTASDFEGFYVFEVDDLTGQVLAVSLSVVYTDAVGSPVSGTFNFTYELPVDGEVLGVT</sequence>
<feature type="region of interest" description="Disordered" evidence="1">
    <location>
        <begin position="1"/>
        <end position="23"/>
    </location>
</feature>
<name>A0A1F8AQ09_9BACT</name>
<dbReference type="AlphaFoldDB" id="A0A1F8AQ09"/>
<keyword evidence="2" id="KW-0812">Transmembrane</keyword>
<dbReference type="EMBL" id="MGGW01000020">
    <property type="protein sequence ID" value="OGM53856.1"/>
    <property type="molecule type" value="Genomic_DNA"/>
</dbReference>
<dbReference type="Proteomes" id="UP000178603">
    <property type="component" value="Unassembled WGS sequence"/>
</dbReference>
<reference evidence="3 4" key="1">
    <citation type="journal article" date="2016" name="Nat. Commun.">
        <title>Thousands of microbial genomes shed light on interconnected biogeochemical processes in an aquifer system.</title>
        <authorList>
            <person name="Anantharaman K."/>
            <person name="Brown C.T."/>
            <person name="Hug L.A."/>
            <person name="Sharon I."/>
            <person name="Castelle C.J."/>
            <person name="Probst A.J."/>
            <person name="Thomas B.C."/>
            <person name="Singh A."/>
            <person name="Wilkins M.J."/>
            <person name="Karaoz U."/>
            <person name="Brodie E.L."/>
            <person name="Williams K.H."/>
            <person name="Hubbard S.S."/>
            <person name="Banfield J.F."/>
        </authorList>
    </citation>
    <scope>NUCLEOTIDE SEQUENCE [LARGE SCALE GENOMIC DNA]</scope>
</reference>
<proteinExistence type="predicted"/>
<comment type="caution">
    <text evidence="3">The sequence shown here is derived from an EMBL/GenBank/DDBJ whole genome shotgun (WGS) entry which is preliminary data.</text>
</comment>
<evidence type="ECO:0000256" key="1">
    <source>
        <dbReference type="SAM" id="MobiDB-lite"/>
    </source>
</evidence>
<protein>
    <submittedName>
        <fullName evidence="3">Uncharacterized protein</fullName>
    </submittedName>
</protein>
<accession>A0A1F8AQ09</accession>
<organism evidence="3 4">
    <name type="scientific">Candidatus Woesebacteria bacterium RIFCSPHIGHO2_12_FULL_41_24</name>
    <dbReference type="NCBI Taxonomy" id="1802510"/>
    <lineage>
        <taxon>Bacteria</taxon>
        <taxon>Candidatus Woeseibacteriota</taxon>
    </lineage>
</organism>
<evidence type="ECO:0000256" key="2">
    <source>
        <dbReference type="SAM" id="Phobius"/>
    </source>
</evidence>
<keyword evidence="2" id="KW-1133">Transmembrane helix</keyword>
<evidence type="ECO:0000313" key="4">
    <source>
        <dbReference type="Proteomes" id="UP000178603"/>
    </source>
</evidence>